<protein>
    <submittedName>
        <fullName evidence="5">Mediator of DNA damage checkpoint protein 1-like</fullName>
    </submittedName>
</protein>
<dbReference type="OrthoDB" id="8947657at2759"/>
<dbReference type="AlphaFoldDB" id="A0A8B7Y9L9"/>
<feature type="compositionally biased region" description="Low complexity" evidence="1">
    <location>
        <begin position="98"/>
        <end position="114"/>
    </location>
</feature>
<dbReference type="GeneID" id="110978907"/>
<name>A0A8B7Y9L9_ACAPL</name>
<evidence type="ECO:0000259" key="3">
    <source>
        <dbReference type="PROSITE" id="PS50835"/>
    </source>
</evidence>
<dbReference type="InterPro" id="IPR003599">
    <property type="entry name" value="Ig_sub"/>
</dbReference>
<reference evidence="5" key="1">
    <citation type="submission" date="2025-08" db="UniProtKB">
        <authorList>
            <consortium name="RefSeq"/>
        </authorList>
    </citation>
    <scope>IDENTIFICATION</scope>
</reference>
<dbReference type="SUPFAM" id="SSF48726">
    <property type="entry name" value="Immunoglobulin"/>
    <property type="match status" value="1"/>
</dbReference>
<evidence type="ECO:0000313" key="4">
    <source>
        <dbReference type="Proteomes" id="UP000694845"/>
    </source>
</evidence>
<dbReference type="Proteomes" id="UP000694845">
    <property type="component" value="Unplaced"/>
</dbReference>
<feature type="region of interest" description="Disordered" evidence="1">
    <location>
        <begin position="413"/>
        <end position="449"/>
    </location>
</feature>
<dbReference type="KEGG" id="aplc:110978907"/>
<dbReference type="InterPro" id="IPR036179">
    <property type="entry name" value="Ig-like_dom_sf"/>
</dbReference>
<keyword evidence="2" id="KW-1133">Transmembrane helix</keyword>
<dbReference type="InterPro" id="IPR007110">
    <property type="entry name" value="Ig-like_dom"/>
</dbReference>
<dbReference type="Pfam" id="PF13927">
    <property type="entry name" value="Ig_3"/>
    <property type="match status" value="1"/>
</dbReference>
<proteinExistence type="predicted"/>
<evidence type="ECO:0000256" key="2">
    <source>
        <dbReference type="SAM" id="Phobius"/>
    </source>
</evidence>
<organism evidence="4 5">
    <name type="scientific">Acanthaster planci</name>
    <name type="common">Crown-of-thorns starfish</name>
    <dbReference type="NCBI Taxonomy" id="133434"/>
    <lineage>
        <taxon>Eukaryota</taxon>
        <taxon>Metazoa</taxon>
        <taxon>Echinodermata</taxon>
        <taxon>Eleutherozoa</taxon>
        <taxon>Asterozoa</taxon>
        <taxon>Asteroidea</taxon>
        <taxon>Valvatacea</taxon>
        <taxon>Valvatida</taxon>
        <taxon>Acanthasteridae</taxon>
        <taxon>Acanthaster</taxon>
    </lineage>
</organism>
<feature type="region of interest" description="Disordered" evidence="1">
    <location>
        <begin position="98"/>
        <end position="124"/>
    </location>
</feature>
<keyword evidence="2" id="KW-0812">Transmembrane</keyword>
<feature type="transmembrane region" description="Helical" evidence="2">
    <location>
        <begin position="220"/>
        <end position="243"/>
    </location>
</feature>
<gene>
    <name evidence="5" type="primary">LOC110978907</name>
</gene>
<feature type="region of interest" description="Disordered" evidence="1">
    <location>
        <begin position="143"/>
        <end position="176"/>
    </location>
</feature>
<feature type="domain" description="Ig-like" evidence="3">
    <location>
        <begin position="1"/>
        <end position="89"/>
    </location>
</feature>
<feature type="region of interest" description="Disordered" evidence="1">
    <location>
        <begin position="466"/>
        <end position="492"/>
    </location>
</feature>
<dbReference type="RefSeq" id="XP_022089934.1">
    <property type="nucleotide sequence ID" value="XM_022234242.1"/>
</dbReference>
<dbReference type="InterPro" id="IPR013783">
    <property type="entry name" value="Ig-like_fold"/>
</dbReference>
<dbReference type="SMART" id="SM00409">
    <property type="entry name" value="IG"/>
    <property type="match status" value="1"/>
</dbReference>
<dbReference type="Gene3D" id="2.60.40.10">
    <property type="entry name" value="Immunoglobulins"/>
    <property type="match status" value="1"/>
</dbReference>
<evidence type="ECO:0000313" key="5">
    <source>
        <dbReference type="RefSeq" id="XP_022089934.1"/>
    </source>
</evidence>
<keyword evidence="4" id="KW-1185">Reference proteome</keyword>
<keyword evidence="2" id="KW-0472">Membrane</keyword>
<feature type="region of interest" description="Disordered" evidence="1">
    <location>
        <begin position="279"/>
        <end position="310"/>
    </location>
</feature>
<feature type="compositionally biased region" description="Polar residues" evidence="1">
    <location>
        <begin position="286"/>
        <end position="298"/>
    </location>
</feature>
<accession>A0A8B7Y9L9</accession>
<dbReference type="CDD" id="cd00096">
    <property type="entry name" value="Ig"/>
    <property type="match status" value="1"/>
</dbReference>
<dbReference type="PROSITE" id="PS50835">
    <property type="entry name" value="IG_LIKE"/>
    <property type="match status" value="1"/>
</dbReference>
<sequence>MPPQMVTVGDSAEFFCLATSVPPSNRYRWFVGRGQSMTRVSKTKGRFVIANQGASLRILNITREDSGMPVRCVARNPLDMKGMDEDMLQVLIQRDPIPTTTIAPTKPPRTTTKSPPTPSPTTLPLTVLLKTSQRIRLQTLRAQATKAPSLAPPEQPTLRTASKQQPLTQSPEPKNPVTTVLVTTNKMDEPVSASPPLQDVTIPHVPPDSVLQPGPKGKGFTAGAAVGFTVLVLIVLALTGILIKIKFVDKHEKPVKRKTLRPANKPRIDKLDIVVVPNATPEEDGNTNNAQPSNNTDATPKPARSARRQSFVHPDFLEQLASTIRSKSHCSSMFKRGSFSWRKRKASTLDRPHTVKSEDPALDTEATSTVKRYSAFFNAVPQLSSDEMPVATARQVQKTESVYENTEIGLRLQQQVNRRSRDRESPYENTQCPMRDAAPLSDPDRRKSEASSLLDLVYADLDWTGFSSNQDEVNDTEEKTEYAAIRTSKVLS</sequence>
<feature type="compositionally biased region" description="Polar residues" evidence="1">
    <location>
        <begin position="157"/>
        <end position="176"/>
    </location>
</feature>
<evidence type="ECO:0000256" key="1">
    <source>
        <dbReference type="SAM" id="MobiDB-lite"/>
    </source>
</evidence>